<dbReference type="Proteomes" id="UP000693981">
    <property type="component" value="Unassembled WGS sequence"/>
</dbReference>
<keyword evidence="1" id="KW-0418">Kinase</keyword>
<comment type="caution">
    <text evidence="1">The sequence shown here is derived from an EMBL/GenBank/DDBJ whole genome shotgun (WGS) entry which is preliminary data.</text>
</comment>
<sequence>MLTQRHHPVQRLPSVPTEEILAKLQDVQDTMDESGKTLYSELFSDLLDIFQKFNRKNSTVSFEVYETILDIFNSIQLAVEQQHSTKNPVQRLSCSRASNSLLDFFRKKIDHLLNILKAPKENHTVIEERWIELRKLKSERFISELESTLVSLDPTQKGDLMPLLVRELQSYNYVKGQRQFLQKTYDELCAEGRSGTVNNSLPEWFIGSD</sequence>
<proteinExistence type="predicted"/>
<dbReference type="GO" id="GO:0016301">
    <property type="term" value="F:kinase activity"/>
    <property type="evidence" value="ECO:0007669"/>
    <property type="project" value="UniProtKB-KW"/>
</dbReference>
<name>A0A8T1V3V6_9STRA</name>
<reference evidence="1" key="1">
    <citation type="submission" date="2021-02" db="EMBL/GenBank/DDBJ databases">
        <authorList>
            <person name="Palmer J.M."/>
        </authorList>
    </citation>
    <scope>NUCLEOTIDE SEQUENCE</scope>
    <source>
        <strain evidence="1">SCRP23</strain>
    </source>
</reference>
<evidence type="ECO:0000313" key="1">
    <source>
        <dbReference type="EMBL" id="KAG7375641.1"/>
    </source>
</evidence>
<dbReference type="AlphaFoldDB" id="A0A8T1V3V6"/>
<dbReference type="EMBL" id="JAGDFL010001551">
    <property type="protein sequence ID" value="KAG7375641.1"/>
    <property type="molecule type" value="Genomic_DNA"/>
</dbReference>
<evidence type="ECO:0000313" key="2">
    <source>
        <dbReference type="Proteomes" id="UP000693981"/>
    </source>
</evidence>
<dbReference type="OrthoDB" id="120806at2759"/>
<keyword evidence="1" id="KW-0808">Transferase</keyword>
<keyword evidence="2" id="KW-1185">Reference proteome</keyword>
<accession>A0A8T1V3V6</accession>
<protein>
    <submittedName>
        <fullName evidence="1">Mitogen-activated protein kinase kinase kinase mlk-1</fullName>
    </submittedName>
</protein>
<gene>
    <name evidence="1" type="primary">MLK-1</name>
    <name evidence="1" type="ORF">PHYBOEH_002269</name>
</gene>
<organism evidence="1 2">
    <name type="scientific">Phytophthora boehmeriae</name>
    <dbReference type="NCBI Taxonomy" id="109152"/>
    <lineage>
        <taxon>Eukaryota</taxon>
        <taxon>Sar</taxon>
        <taxon>Stramenopiles</taxon>
        <taxon>Oomycota</taxon>
        <taxon>Peronosporomycetes</taxon>
        <taxon>Peronosporales</taxon>
        <taxon>Peronosporaceae</taxon>
        <taxon>Phytophthora</taxon>
    </lineage>
</organism>